<evidence type="ECO:0000313" key="1">
    <source>
        <dbReference type="EMBL" id="MDT8899177.1"/>
    </source>
</evidence>
<sequence>MTRPNLIFHVDWSSQPIKRWLAWGRRVSSGGYEIYSPLPVQTGERLWTLVQTHLPPDGCALVGFDFPIGLPLEYAQKIGCSHFLSFLNQLENSAWPDWFRVADQAAEINLRRPFYPSRPGGKRLAHLVERLELSSPRSLWRECDRATPYRRAAAPLFWTMGAQQVGKTALSGWRELLIPARHLTQPQVRLWPFEGRLDELLQPSTLVIAETYPAEYYAALGLDLHLSLPGQKKGKRSYYTRCANAPNLLAAVRKLGIHLAPDLEHEINQGFGPALTAEDAFDALVGLLGMIMVLENRLPTNPPSNVPYLIEGWILGLRRTKTDYNEIG</sequence>
<dbReference type="Proteomes" id="UP001254165">
    <property type="component" value="Unassembled WGS sequence"/>
</dbReference>
<evidence type="ECO:0000313" key="2">
    <source>
        <dbReference type="Proteomes" id="UP001254165"/>
    </source>
</evidence>
<comment type="caution">
    <text evidence="1">The sequence shown here is derived from an EMBL/GenBank/DDBJ whole genome shotgun (WGS) entry which is preliminary data.</text>
</comment>
<dbReference type="RefSeq" id="WP_315625864.1">
    <property type="nucleotide sequence ID" value="NZ_JAUHMF010000002.1"/>
</dbReference>
<gene>
    <name evidence="1" type="ORF">QYE77_12985</name>
</gene>
<protein>
    <recommendedName>
        <fullName evidence="3">DUF429 domain-containing protein</fullName>
    </recommendedName>
</protein>
<keyword evidence="2" id="KW-1185">Reference proteome</keyword>
<accession>A0ABU3NST8</accession>
<organism evidence="1 2">
    <name type="scientific">Thermanaerothrix solaris</name>
    <dbReference type="NCBI Taxonomy" id="3058434"/>
    <lineage>
        <taxon>Bacteria</taxon>
        <taxon>Bacillati</taxon>
        <taxon>Chloroflexota</taxon>
        <taxon>Anaerolineae</taxon>
        <taxon>Anaerolineales</taxon>
        <taxon>Anaerolineaceae</taxon>
        <taxon>Thermanaerothrix</taxon>
    </lineage>
</organism>
<evidence type="ECO:0008006" key="3">
    <source>
        <dbReference type="Google" id="ProtNLM"/>
    </source>
</evidence>
<proteinExistence type="predicted"/>
<dbReference type="EMBL" id="JAUHMF010000002">
    <property type="protein sequence ID" value="MDT8899177.1"/>
    <property type="molecule type" value="Genomic_DNA"/>
</dbReference>
<name>A0ABU3NST8_9CHLR</name>
<reference evidence="1 2" key="1">
    <citation type="submission" date="2023-07" db="EMBL/GenBank/DDBJ databases">
        <title>Novel species of Thermanaerothrix with wide hydrolytic capabilities.</title>
        <authorList>
            <person name="Zayulina K.S."/>
            <person name="Podosokorskaya O.A."/>
            <person name="Elcheninov A.G."/>
        </authorList>
    </citation>
    <scope>NUCLEOTIDE SEQUENCE [LARGE SCALE GENOMIC DNA]</scope>
    <source>
        <strain evidence="1 2">4228-RoL</strain>
    </source>
</reference>